<evidence type="ECO:0000313" key="3">
    <source>
        <dbReference type="Proteomes" id="UP000308197"/>
    </source>
</evidence>
<keyword evidence="3" id="KW-1185">Reference proteome</keyword>
<sequence>MPSHDHGSQRRIPAPKVEAKYLYTNKAGKPSLQSQMGLQDDRSQLEAMTAATREAAVQHFDLRPSTYREQRPEVLRTVKDLVAKECAVLNRYEDGWPVSRYIQIYLKNLHVKKGQNSARRPASKSAGPRSKEREVSKSQLASASKAARPGPSRDSAGFIQRQATEEASRGRAQGRQTSLVGAKRDEDHNSTHVSASTLTPLSSAHRLASREASPEVEYYNPLGPKAHSRTIVSSFLASLRIPGPDSIRIAELFDMMGIQTQDYLELFATMETRDEWLQELVAGGELTPIQMRLLREGLDRVMRYV</sequence>
<feature type="compositionally biased region" description="Low complexity" evidence="1">
    <location>
        <begin position="137"/>
        <end position="147"/>
    </location>
</feature>
<protein>
    <submittedName>
        <fullName evidence="2">Uncharacterized protein</fullName>
    </submittedName>
</protein>
<dbReference type="InParanoid" id="A0A5C3PB31"/>
<proteinExistence type="predicted"/>
<dbReference type="AlphaFoldDB" id="A0A5C3PB31"/>
<name>A0A5C3PB31_9APHY</name>
<dbReference type="EMBL" id="ML211196">
    <property type="protein sequence ID" value="TFK86522.1"/>
    <property type="molecule type" value="Genomic_DNA"/>
</dbReference>
<organism evidence="2 3">
    <name type="scientific">Polyporus arcularius HHB13444</name>
    <dbReference type="NCBI Taxonomy" id="1314778"/>
    <lineage>
        <taxon>Eukaryota</taxon>
        <taxon>Fungi</taxon>
        <taxon>Dikarya</taxon>
        <taxon>Basidiomycota</taxon>
        <taxon>Agaricomycotina</taxon>
        <taxon>Agaricomycetes</taxon>
        <taxon>Polyporales</taxon>
        <taxon>Polyporaceae</taxon>
        <taxon>Polyporus</taxon>
    </lineage>
</organism>
<gene>
    <name evidence="2" type="ORF">K466DRAFT_600267</name>
</gene>
<accession>A0A5C3PB31</accession>
<feature type="compositionally biased region" description="Polar residues" evidence="1">
    <location>
        <begin position="191"/>
        <end position="202"/>
    </location>
</feature>
<feature type="region of interest" description="Disordered" evidence="1">
    <location>
        <begin position="113"/>
        <end position="209"/>
    </location>
</feature>
<reference evidence="2 3" key="1">
    <citation type="journal article" date="2019" name="Nat. Ecol. Evol.">
        <title>Megaphylogeny resolves global patterns of mushroom evolution.</title>
        <authorList>
            <person name="Varga T."/>
            <person name="Krizsan K."/>
            <person name="Foldi C."/>
            <person name="Dima B."/>
            <person name="Sanchez-Garcia M."/>
            <person name="Sanchez-Ramirez S."/>
            <person name="Szollosi G.J."/>
            <person name="Szarkandi J.G."/>
            <person name="Papp V."/>
            <person name="Albert L."/>
            <person name="Andreopoulos W."/>
            <person name="Angelini C."/>
            <person name="Antonin V."/>
            <person name="Barry K.W."/>
            <person name="Bougher N.L."/>
            <person name="Buchanan P."/>
            <person name="Buyck B."/>
            <person name="Bense V."/>
            <person name="Catcheside P."/>
            <person name="Chovatia M."/>
            <person name="Cooper J."/>
            <person name="Damon W."/>
            <person name="Desjardin D."/>
            <person name="Finy P."/>
            <person name="Geml J."/>
            <person name="Haridas S."/>
            <person name="Hughes K."/>
            <person name="Justo A."/>
            <person name="Karasinski D."/>
            <person name="Kautmanova I."/>
            <person name="Kiss B."/>
            <person name="Kocsube S."/>
            <person name="Kotiranta H."/>
            <person name="LaButti K.M."/>
            <person name="Lechner B.E."/>
            <person name="Liimatainen K."/>
            <person name="Lipzen A."/>
            <person name="Lukacs Z."/>
            <person name="Mihaltcheva S."/>
            <person name="Morgado L.N."/>
            <person name="Niskanen T."/>
            <person name="Noordeloos M.E."/>
            <person name="Ohm R.A."/>
            <person name="Ortiz-Santana B."/>
            <person name="Ovrebo C."/>
            <person name="Racz N."/>
            <person name="Riley R."/>
            <person name="Savchenko A."/>
            <person name="Shiryaev A."/>
            <person name="Soop K."/>
            <person name="Spirin V."/>
            <person name="Szebenyi C."/>
            <person name="Tomsovsky M."/>
            <person name="Tulloss R.E."/>
            <person name="Uehling J."/>
            <person name="Grigoriev I.V."/>
            <person name="Vagvolgyi C."/>
            <person name="Papp T."/>
            <person name="Martin F.M."/>
            <person name="Miettinen O."/>
            <person name="Hibbett D.S."/>
            <person name="Nagy L.G."/>
        </authorList>
    </citation>
    <scope>NUCLEOTIDE SEQUENCE [LARGE SCALE GENOMIC DNA]</scope>
    <source>
        <strain evidence="2 3">HHB13444</strain>
    </source>
</reference>
<evidence type="ECO:0000256" key="1">
    <source>
        <dbReference type="SAM" id="MobiDB-lite"/>
    </source>
</evidence>
<evidence type="ECO:0000313" key="2">
    <source>
        <dbReference type="EMBL" id="TFK86522.1"/>
    </source>
</evidence>
<dbReference type="Proteomes" id="UP000308197">
    <property type="component" value="Unassembled WGS sequence"/>
</dbReference>